<protein>
    <submittedName>
        <fullName evidence="1">Uncharacterized protein</fullName>
    </submittedName>
</protein>
<reference evidence="1 2" key="1">
    <citation type="submission" date="2020-03" db="EMBL/GenBank/DDBJ databases">
        <title>Soil Listeria distribution.</title>
        <authorList>
            <person name="Liao J."/>
            <person name="Wiedmann M."/>
        </authorList>
    </citation>
    <scope>NUCLEOTIDE SEQUENCE [LARGE SCALE GENOMIC DNA]</scope>
    <source>
        <strain evidence="1 2">FSL L7-0054</strain>
    </source>
</reference>
<organism evidence="1 2">
    <name type="scientific">Listeria booriae</name>
    <dbReference type="NCBI Taxonomy" id="1552123"/>
    <lineage>
        <taxon>Bacteria</taxon>
        <taxon>Bacillati</taxon>
        <taxon>Bacillota</taxon>
        <taxon>Bacilli</taxon>
        <taxon>Bacillales</taxon>
        <taxon>Listeriaceae</taxon>
        <taxon>Listeria</taxon>
    </lineage>
</organism>
<accession>A0A842FJ09</accession>
<dbReference type="AlphaFoldDB" id="A0A842FJ09"/>
<name>A0A842FJ09_9LIST</name>
<dbReference type="Proteomes" id="UP000585696">
    <property type="component" value="Unassembled WGS sequence"/>
</dbReference>
<sequence length="89" mass="10368">MTNNEKIVANRQLRENLKSAKVIMTLYKNSIKANKKKLARQWALEFTQKFGARLITIADLTLTQHEKLIEQDLEIEALKKELADWKGEN</sequence>
<evidence type="ECO:0000313" key="1">
    <source>
        <dbReference type="EMBL" id="MBC2285865.1"/>
    </source>
</evidence>
<dbReference type="RefSeq" id="WP_185655465.1">
    <property type="nucleotide sequence ID" value="NZ_JAARZS010000065.1"/>
</dbReference>
<comment type="caution">
    <text evidence="1">The sequence shown here is derived from an EMBL/GenBank/DDBJ whole genome shotgun (WGS) entry which is preliminary data.</text>
</comment>
<proteinExistence type="predicted"/>
<gene>
    <name evidence="1" type="ORF">HCB69_15930</name>
</gene>
<dbReference type="EMBL" id="JAARZS010000065">
    <property type="protein sequence ID" value="MBC2285865.1"/>
    <property type="molecule type" value="Genomic_DNA"/>
</dbReference>
<evidence type="ECO:0000313" key="2">
    <source>
        <dbReference type="Proteomes" id="UP000585696"/>
    </source>
</evidence>